<dbReference type="InterPro" id="IPR054539">
    <property type="entry name" value="Beta-prop_PDH"/>
</dbReference>
<evidence type="ECO:0000313" key="5">
    <source>
        <dbReference type="Proteomes" id="UP000070544"/>
    </source>
</evidence>
<feature type="chain" id="PRO_5007296505" evidence="2">
    <location>
        <begin position="20"/>
        <end position="521"/>
    </location>
</feature>
<dbReference type="EMBL" id="KQ965732">
    <property type="protein sequence ID" value="KXS21715.1"/>
    <property type="molecule type" value="Genomic_DNA"/>
</dbReference>
<keyword evidence="2" id="KW-0732">Signal</keyword>
<evidence type="ECO:0000256" key="2">
    <source>
        <dbReference type="SAM" id="SignalP"/>
    </source>
</evidence>
<reference evidence="4 5" key="1">
    <citation type="journal article" date="2015" name="Genome Biol. Evol.">
        <title>Phylogenomic analyses indicate that early fungi evolved digesting cell walls of algal ancestors of land plants.</title>
        <authorList>
            <person name="Chang Y."/>
            <person name="Wang S."/>
            <person name="Sekimoto S."/>
            <person name="Aerts A.L."/>
            <person name="Choi C."/>
            <person name="Clum A."/>
            <person name="LaButti K.M."/>
            <person name="Lindquist E.A."/>
            <person name="Yee Ngan C."/>
            <person name="Ohm R.A."/>
            <person name="Salamov A.A."/>
            <person name="Grigoriev I.V."/>
            <person name="Spatafora J.W."/>
            <person name="Berbee M.L."/>
        </authorList>
    </citation>
    <scope>NUCLEOTIDE SEQUENCE [LARGE SCALE GENOMIC DNA]</scope>
    <source>
        <strain evidence="4 5">JEL478</strain>
    </source>
</reference>
<accession>A0A139AZ15</accession>
<evidence type="ECO:0000259" key="3">
    <source>
        <dbReference type="Pfam" id="PF22807"/>
    </source>
</evidence>
<sequence>MAALVASITASMMTLGVLAAPANISATFVNSNSTTLELVVSNLDTPRGMFYDNSTSSLLVVARGTGTHAIVSIPIPPPPQDPTKGSGLTGLNWTMILDISATTSVYQGGLSHGIVLSSDKVWLYASSPGEVYRWPYNGRNPLDPNAVQVVIRNIPEAGHNTRPMVLTPDGSYLYVTIASIENVDDDSTQARIVRFPMTTFQTAPNATAPAPLEWSSGQIVADGVRNGLAINMDPFYQTGDRRMWEADNGPDDLEITGFTAVDEDNPTEELNMFDIAEIESSSYNASAAPFYGYPYCFTEGQLPTALSNGTKSQHQWPNTTAFPCTDPARNRPPVLALPAHVAPMGLIFYQQCGSSPHSLPCSWVGSMFISYHGSFHRTIPQGYEVVRVPFSNDTRMPSGDPISIAGHADVATACVVATMGNCFRPNGIAMDNWGRLFVASSSTGDVVVLRGVAPGETQTVVPQVVVTAAATTNTTNGPTSPPPPGASPTGSPKAGAGASRFSTVSAFGLGFAGLAAGLIAL</sequence>
<protein>
    <submittedName>
        <fullName evidence="4">Soluble quino protein glucose dehydrogenase</fullName>
    </submittedName>
</protein>
<gene>
    <name evidence="4" type="ORF">M427DRAFT_40568</name>
</gene>
<dbReference type="InterPro" id="IPR011042">
    <property type="entry name" value="6-blade_b-propeller_TolB-like"/>
</dbReference>
<dbReference type="AlphaFoldDB" id="A0A139AZ15"/>
<dbReference type="SUPFAM" id="SSF63825">
    <property type="entry name" value="YWTD domain"/>
    <property type="match status" value="1"/>
</dbReference>
<feature type="region of interest" description="Disordered" evidence="1">
    <location>
        <begin position="471"/>
        <end position="495"/>
    </location>
</feature>
<feature type="signal peptide" evidence="2">
    <location>
        <begin position="1"/>
        <end position="19"/>
    </location>
</feature>
<organism evidence="4 5">
    <name type="scientific">Gonapodya prolifera (strain JEL478)</name>
    <name type="common">Monoblepharis prolifera</name>
    <dbReference type="NCBI Taxonomy" id="1344416"/>
    <lineage>
        <taxon>Eukaryota</taxon>
        <taxon>Fungi</taxon>
        <taxon>Fungi incertae sedis</taxon>
        <taxon>Chytridiomycota</taxon>
        <taxon>Chytridiomycota incertae sedis</taxon>
        <taxon>Monoblepharidomycetes</taxon>
        <taxon>Monoblepharidales</taxon>
        <taxon>Gonapodyaceae</taxon>
        <taxon>Gonapodya</taxon>
    </lineage>
</organism>
<evidence type="ECO:0000256" key="1">
    <source>
        <dbReference type="SAM" id="MobiDB-lite"/>
    </source>
</evidence>
<dbReference type="Proteomes" id="UP000070544">
    <property type="component" value="Unassembled WGS sequence"/>
</dbReference>
<proteinExistence type="predicted"/>
<evidence type="ECO:0000313" key="4">
    <source>
        <dbReference type="EMBL" id="KXS21715.1"/>
    </source>
</evidence>
<dbReference type="Gene3D" id="2.120.10.30">
    <property type="entry name" value="TolB, C-terminal domain"/>
    <property type="match status" value="1"/>
</dbReference>
<dbReference type="OMA" id="SAVYAWD"/>
<feature type="domain" description="Pyrroloquinoline quinone-dependent pyranose dehydrogenase beta-propeller" evidence="3">
    <location>
        <begin position="35"/>
        <end position="450"/>
    </location>
</feature>
<dbReference type="OrthoDB" id="507128at2759"/>
<dbReference type="Pfam" id="PF22807">
    <property type="entry name" value="TrAA12"/>
    <property type="match status" value="1"/>
</dbReference>
<dbReference type="STRING" id="1344416.A0A139AZ15"/>
<name>A0A139AZ15_GONPJ</name>
<keyword evidence="5" id="KW-1185">Reference proteome</keyword>